<gene>
    <name evidence="2" type="ORF">CALMAC_LOCUS6252</name>
</gene>
<name>A0A653C742_CALMS</name>
<dbReference type="InterPro" id="IPR003511">
    <property type="entry name" value="HORMA_dom"/>
</dbReference>
<evidence type="ECO:0000259" key="1">
    <source>
        <dbReference type="PROSITE" id="PS50815"/>
    </source>
</evidence>
<evidence type="ECO:0000313" key="3">
    <source>
        <dbReference type="Proteomes" id="UP000410492"/>
    </source>
</evidence>
<feature type="non-terminal residue" evidence="2">
    <location>
        <position position="174"/>
    </location>
</feature>
<dbReference type="InterPro" id="IPR036570">
    <property type="entry name" value="HORMA_dom_sf"/>
</dbReference>
<evidence type="ECO:0000313" key="2">
    <source>
        <dbReference type="EMBL" id="VEN42940.1"/>
    </source>
</evidence>
<accession>A0A653C742</accession>
<dbReference type="OrthoDB" id="6747372at2759"/>
<dbReference type="Proteomes" id="UP000410492">
    <property type="component" value="Unassembled WGS sequence"/>
</dbReference>
<dbReference type="Pfam" id="PF02301">
    <property type="entry name" value="HORMA"/>
    <property type="match status" value="1"/>
</dbReference>
<reference evidence="2 3" key="1">
    <citation type="submission" date="2019-01" db="EMBL/GenBank/DDBJ databases">
        <authorList>
            <person name="Sayadi A."/>
        </authorList>
    </citation>
    <scope>NUCLEOTIDE SEQUENCE [LARGE SCALE GENOMIC DNA]</scope>
</reference>
<organism evidence="2 3">
    <name type="scientific">Callosobruchus maculatus</name>
    <name type="common">Southern cowpea weevil</name>
    <name type="synonym">Pulse bruchid</name>
    <dbReference type="NCBI Taxonomy" id="64391"/>
    <lineage>
        <taxon>Eukaryota</taxon>
        <taxon>Metazoa</taxon>
        <taxon>Ecdysozoa</taxon>
        <taxon>Arthropoda</taxon>
        <taxon>Hexapoda</taxon>
        <taxon>Insecta</taxon>
        <taxon>Pterygota</taxon>
        <taxon>Neoptera</taxon>
        <taxon>Endopterygota</taxon>
        <taxon>Coleoptera</taxon>
        <taxon>Polyphaga</taxon>
        <taxon>Cucujiformia</taxon>
        <taxon>Chrysomeloidea</taxon>
        <taxon>Chrysomelidae</taxon>
        <taxon>Bruchinae</taxon>
        <taxon>Bruchini</taxon>
        <taxon>Callosobruchus</taxon>
    </lineage>
</organism>
<dbReference type="Gene3D" id="3.30.900.10">
    <property type="entry name" value="HORMA domain"/>
    <property type="match status" value="1"/>
</dbReference>
<proteinExistence type="predicted"/>
<keyword evidence="3" id="KW-1185">Reference proteome</keyword>
<feature type="domain" description="HORMA" evidence="1">
    <location>
        <begin position="28"/>
        <end position="174"/>
    </location>
</feature>
<dbReference type="SUPFAM" id="SSF56019">
    <property type="entry name" value="The spindle assembly checkpoint protein mad2"/>
    <property type="match status" value="1"/>
</dbReference>
<dbReference type="AlphaFoldDB" id="A0A653C742"/>
<dbReference type="EMBL" id="CAACVG010006980">
    <property type="protein sequence ID" value="VEN42940.1"/>
    <property type="molecule type" value="Genomic_DNA"/>
</dbReference>
<protein>
    <recommendedName>
        <fullName evidence="1">HORMA domain-containing protein</fullName>
    </recommendedName>
</protein>
<sequence>MERSKTKLLILRMNISGPLMENGTKSVKLSKRYCQILVNVSMLNILYRRSGCINPGELKCKEIRGTEFVTLKAGRDPEDPVLKYLMFVLKGIKNAIAKGFLREIHLVLKHPQTLVPLEIYTIAVKYNTTGVIKDDLPNLRDSTLMVLKHIRNLDKFTQLPRYTKVKVELTYNES</sequence>
<dbReference type="PROSITE" id="PS50815">
    <property type="entry name" value="HORMA"/>
    <property type="match status" value="1"/>
</dbReference>